<dbReference type="SMART" id="SM00448">
    <property type="entry name" value="REC"/>
    <property type="match status" value="1"/>
</dbReference>
<sequence>MCWSANCVTNFPTCHATNKLFKLATALVMYLLRVIVSCLLLLLALSVQAQPSVVNGQIDLSNWDFQTDPIKLDGMWQAASNKLLTPQDTFPDQYLPVPKIWGEIGLPDHGYVSYRLIIQLPENAPPLILESPTQYTAWRLWANDQLMANVGTPGKNAQSNIPKLQERLIRLPQTQRLELVWQIANFQFYSGGPKRSLTLGSAEQLQASYNQRYAFLLMNLGGYLLLGLYFLALYVVHPKEYQLLTLAWASLIIIGQVFIGHKIEGNWLVDNFDYYVVDIIEWTSAWMFPPTYLLILHQLYKGYYRPAVVYSLFAFSVIFSALSFSSYLNESFIFINIGLAMMPISLIYGSWGLTLAYKNEVRGSIYSLIISGLVIFSVVHDEYRAVTGEFYPSLTAYAIAFWFLVNALTIGDRSQQKLKAQTYRSKKLDQLLLKKNQQLQSQLAELQKTKEGLTRENSAKSNFLGILSHELRTPVNGIKAISHALQHTHLDKQQQQLVSSAKSATNTLTILIDQLLDQSQIIDNQISFHYSSFNLKQLLQDTICLLHYQADLKNVMIDLELINLPEHLIADKNRLQLVFISCINYLIKHSEKGSILISARAEALPDSQWKIEITARSNNIKMSEHKLSDSFLFDLNNPQSDNYLSSGFGLNISQQIIDAMKGKIWLETISDNAGCLKINIKLGQGEASIQSRLKPKQPATIMVVDDDPLNHQVIKMLLPCDQFRIITANSGEQALNLLNDNIDLLLVDIQMSPMNGLELAEVIRALPEQELASLPMYAYTASLMPQQLDQYQPLFDGILRKPVHHEALFNIINQHTQSSPEIEVA</sequence>
<keyword evidence="7" id="KW-1133">Transmembrane helix</keyword>
<dbReference type="PANTHER" id="PTHR45339:SF1">
    <property type="entry name" value="HYBRID SIGNAL TRANSDUCTION HISTIDINE KINASE J"/>
    <property type="match status" value="1"/>
</dbReference>
<organism evidence="10 11">
    <name type="scientific">Pelagibaculum spongiae</name>
    <dbReference type="NCBI Taxonomy" id="2080658"/>
    <lineage>
        <taxon>Bacteria</taxon>
        <taxon>Pseudomonadati</taxon>
        <taxon>Pseudomonadota</taxon>
        <taxon>Gammaproteobacteria</taxon>
        <taxon>Oceanospirillales</taxon>
        <taxon>Pelagibaculum</taxon>
    </lineage>
</organism>
<gene>
    <name evidence="10" type="ORF">DC094_14460</name>
</gene>
<feature type="modified residue" description="4-aspartylphosphate" evidence="5">
    <location>
        <position position="748"/>
    </location>
</feature>
<keyword evidence="7" id="KW-0472">Membrane</keyword>
<comment type="caution">
    <text evidence="10">The sequence shown here is derived from an EMBL/GenBank/DDBJ whole genome shotgun (WGS) entry which is preliminary data.</text>
</comment>
<dbReference type="InterPro" id="IPR003661">
    <property type="entry name" value="HisK_dim/P_dom"/>
</dbReference>
<dbReference type="EMBL" id="QDDL01000006">
    <property type="protein sequence ID" value="PVZ67638.1"/>
    <property type="molecule type" value="Genomic_DNA"/>
</dbReference>
<feature type="transmembrane region" description="Helical" evidence="7">
    <location>
        <begin position="27"/>
        <end position="47"/>
    </location>
</feature>
<evidence type="ECO:0000256" key="6">
    <source>
        <dbReference type="SAM" id="Coils"/>
    </source>
</evidence>
<dbReference type="InterPro" id="IPR001789">
    <property type="entry name" value="Sig_transdc_resp-reg_receiver"/>
</dbReference>
<dbReference type="Gene3D" id="3.30.565.10">
    <property type="entry name" value="Histidine kinase-like ATPase, C-terminal domain"/>
    <property type="match status" value="1"/>
</dbReference>
<feature type="transmembrane region" description="Helical" evidence="7">
    <location>
        <begin position="307"/>
        <end position="327"/>
    </location>
</feature>
<evidence type="ECO:0000256" key="7">
    <source>
        <dbReference type="SAM" id="Phobius"/>
    </source>
</evidence>
<evidence type="ECO:0000256" key="4">
    <source>
        <dbReference type="ARBA" id="ARBA00023012"/>
    </source>
</evidence>
<feature type="transmembrane region" description="Helical" evidence="7">
    <location>
        <begin position="275"/>
        <end position="295"/>
    </location>
</feature>
<evidence type="ECO:0000259" key="9">
    <source>
        <dbReference type="PROSITE" id="PS50110"/>
    </source>
</evidence>
<dbReference type="InterPro" id="IPR011006">
    <property type="entry name" value="CheY-like_superfamily"/>
</dbReference>
<protein>
    <recommendedName>
        <fullName evidence="2">histidine kinase</fullName>
        <ecNumber evidence="2">2.7.13.3</ecNumber>
    </recommendedName>
</protein>
<dbReference type="PROSITE" id="PS50110">
    <property type="entry name" value="RESPONSE_REGULATORY"/>
    <property type="match status" value="1"/>
</dbReference>
<evidence type="ECO:0000259" key="8">
    <source>
        <dbReference type="PROSITE" id="PS50109"/>
    </source>
</evidence>
<keyword evidence="7" id="KW-0812">Transmembrane</keyword>
<feature type="transmembrane region" description="Helical" evidence="7">
    <location>
        <begin position="333"/>
        <end position="351"/>
    </location>
</feature>
<dbReference type="GO" id="GO:0000155">
    <property type="term" value="F:phosphorelay sensor kinase activity"/>
    <property type="evidence" value="ECO:0007669"/>
    <property type="project" value="InterPro"/>
</dbReference>
<feature type="domain" description="Histidine kinase" evidence="8">
    <location>
        <begin position="466"/>
        <end position="684"/>
    </location>
</feature>
<dbReference type="InterPro" id="IPR005467">
    <property type="entry name" value="His_kinase_dom"/>
</dbReference>
<dbReference type="SMART" id="SM00388">
    <property type="entry name" value="HisKA"/>
    <property type="match status" value="1"/>
</dbReference>
<dbReference type="SUPFAM" id="SSF47384">
    <property type="entry name" value="Homodimeric domain of signal transducing histidine kinase"/>
    <property type="match status" value="1"/>
</dbReference>
<reference evidence="10 11" key="1">
    <citation type="submission" date="2018-04" db="EMBL/GenBank/DDBJ databases">
        <title>Thalassorhabdus spongiae gen. nov., sp. nov., isolated from a marine sponge in South-West Iceland.</title>
        <authorList>
            <person name="Knobloch S."/>
            <person name="Daussin A."/>
            <person name="Johannsson R."/>
            <person name="Marteinsson V.T."/>
        </authorList>
    </citation>
    <scope>NUCLEOTIDE SEQUENCE [LARGE SCALE GENOMIC DNA]</scope>
    <source>
        <strain evidence="10 11">Hp12</strain>
    </source>
</reference>
<dbReference type="CDD" id="cd00082">
    <property type="entry name" value="HisKA"/>
    <property type="match status" value="1"/>
</dbReference>
<name>A0A2V1GRD0_9GAMM</name>
<evidence type="ECO:0000256" key="3">
    <source>
        <dbReference type="ARBA" id="ARBA00022553"/>
    </source>
</evidence>
<evidence type="ECO:0000256" key="1">
    <source>
        <dbReference type="ARBA" id="ARBA00000085"/>
    </source>
</evidence>
<keyword evidence="11" id="KW-1185">Reference proteome</keyword>
<evidence type="ECO:0000313" key="11">
    <source>
        <dbReference type="Proteomes" id="UP000244906"/>
    </source>
</evidence>
<dbReference type="Gene3D" id="1.10.287.130">
    <property type="match status" value="1"/>
</dbReference>
<dbReference type="EC" id="2.7.13.3" evidence="2"/>
<dbReference type="Pfam" id="PF02518">
    <property type="entry name" value="HATPase_c"/>
    <property type="match status" value="1"/>
</dbReference>
<feature type="transmembrane region" description="Helical" evidence="7">
    <location>
        <begin position="391"/>
        <end position="411"/>
    </location>
</feature>
<feature type="transmembrane region" description="Helical" evidence="7">
    <location>
        <begin position="363"/>
        <end position="379"/>
    </location>
</feature>
<comment type="catalytic activity">
    <reaction evidence="1">
        <text>ATP + protein L-histidine = ADP + protein N-phospho-L-histidine.</text>
        <dbReference type="EC" id="2.7.13.3"/>
    </reaction>
</comment>
<feature type="coiled-coil region" evidence="6">
    <location>
        <begin position="429"/>
        <end position="456"/>
    </location>
</feature>
<dbReference type="Proteomes" id="UP000244906">
    <property type="component" value="Unassembled WGS sequence"/>
</dbReference>
<feature type="transmembrane region" description="Helical" evidence="7">
    <location>
        <begin position="243"/>
        <end position="263"/>
    </location>
</feature>
<evidence type="ECO:0000313" key="10">
    <source>
        <dbReference type="EMBL" id="PVZ67638.1"/>
    </source>
</evidence>
<dbReference type="CDD" id="cd17546">
    <property type="entry name" value="REC_hyHK_CKI1_RcsC-like"/>
    <property type="match status" value="1"/>
</dbReference>
<dbReference type="SUPFAM" id="SSF55874">
    <property type="entry name" value="ATPase domain of HSP90 chaperone/DNA topoisomerase II/histidine kinase"/>
    <property type="match status" value="1"/>
</dbReference>
<dbReference type="PROSITE" id="PS50109">
    <property type="entry name" value="HIS_KIN"/>
    <property type="match status" value="1"/>
</dbReference>
<proteinExistence type="predicted"/>
<keyword evidence="4" id="KW-0902">Two-component regulatory system</keyword>
<dbReference type="AlphaFoldDB" id="A0A2V1GRD0"/>
<dbReference type="SUPFAM" id="SSF52172">
    <property type="entry name" value="CheY-like"/>
    <property type="match status" value="1"/>
</dbReference>
<dbReference type="Pfam" id="PF00512">
    <property type="entry name" value="HisKA"/>
    <property type="match status" value="1"/>
</dbReference>
<feature type="domain" description="Response regulatory" evidence="9">
    <location>
        <begin position="700"/>
        <end position="816"/>
    </location>
</feature>
<evidence type="ECO:0000256" key="2">
    <source>
        <dbReference type="ARBA" id="ARBA00012438"/>
    </source>
</evidence>
<dbReference type="InterPro" id="IPR036890">
    <property type="entry name" value="HATPase_C_sf"/>
</dbReference>
<dbReference type="Pfam" id="PF00072">
    <property type="entry name" value="Response_reg"/>
    <property type="match status" value="1"/>
</dbReference>
<feature type="transmembrane region" description="Helical" evidence="7">
    <location>
        <begin position="213"/>
        <end position="236"/>
    </location>
</feature>
<accession>A0A2V1GRD0</accession>
<keyword evidence="6" id="KW-0175">Coiled coil</keyword>
<dbReference type="InterPro" id="IPR036097">
    <property type="entry name" value="HisK_dim/P_sf"/>
</dbReference>
<evidence type="ECO:0000256" key="5">
    <source>
        <dbReference type="PROSITE-ProRule" id="PRU00169"/>
    </source>
</evidence>
<keyword evidence="3 5" id="KW-0597">Phosphoprotein</keyword>
<dbReference type="InterPro" id="IPR003594">
    <property type="entry name" value="HATPase_dom"/>
</dbReference>
<dbReference type="Gene3D" id="3.40.50.2300">
    <property type="match status" value="1"/>
</dbReference>
<dbReference type="PANTHER" id="PTHR45339">
    <property type="entry name" value="HYBRID SIGNAL TRANSDUCTION HISTIDINE KINASE J"/>
    <property type="match status" value="1"/>
</dbReference>